<dbReference type="EMBL" id="CP036525">
    <property type="protein sequence ID" value="QDT03155.1"/>
    <property type="molecule type" value="Genomic_DNA"/>
</dbReference>
<keyword evidence="3" id="KW-1185">Reference proteome</keyword>
<evidence type="ECO:0000313" key="3">
    <source>
        <dbReference type="Proteomes" id="UP000318538"/>
    </source>
</evidence>
<dbReference type="RefSeq" id="WP_145168908.1">
    <property type="nucleotide sequence ID" value="NZ_CP036525.1"/>
</dbReference>
<reference evidence="2 3" key="1">
    <citation type="submission" date="2019-02" db="EMBL/GenBank/DDBJ databases">
        <title>Deep-cultivation of Planctomycetes and their phenomic and genomic characterization uncovers novel biology.</title>
        <authorList>
            <person name="Wiegand S."/>
            <person name="Jogler M."/>
            <person name="Boedeker C."/>
            <person name="Pinto D."/>
            <person name="Vollmers J."/>
            <person name="Rivas-Marin E."/>
            <person name="Kohn T."/>
            <person name="Peeters S.H."/>
            <person name="Heuer A."/>
            <person name="Rast P."/>
            <person name="Oberbeckmann S."/>
            <person name="Bunk B."/>
            <person name="Jeske O."/>
            <person name="Meyerdierks A."/>
            <person name="Storesund J.E."/>
            <person name="Kallscheuer N."/>
            <person name="Luecker S."/>
            <person name="Lage O.M."/>
            <person name="Pohl T."/>
            <person name="Merkel B.J."/>
            <person name="Hornburger P."/>
            <person name="Mueller R.-W."/>
            <person name="Bruemmer F."/>
            <person name="Labrenz M."/>
            <person name="Spormann A.M."/>
            <person name="Op den Camp H."/>
            <person name="Overmann J."/>
            <person name="Amann R."/>
            <person name="Jetten M.S.M."/>
            <person name="Mascher T."/>
            <person name="Medema M.H."/>
            <person name="Devos D.P."/>
            <person name="Kaster A.-K."/>
            <person name="Ovreas L."/>
            <person name="Rohde M."/>
            <person name="Galperin M.Y."/>
            <person name="Jogler C."/>
        </authorList>
    </citation>
    <scope>NUCLEOTIDE SEQUENCE [LARGE SCALE GENOMIC DNA]</scope>
    <source>
        <strain evidence="2 3">K22_7</strain>
    </source>
</reference>
<evidence type="ECO:0000313" key="2">
    <source>
        <dbReference type="EMBL" id="QDT03155.1"/>
    </source>
</evidence>
<accession>A0A517N7N7</accession>
<proteinExistence type="predicted"/>
<evidence type="ECO:0000256" key="1">
    <source>
        <dbReference type="SAM" id="MobiDB-lite"/>
    </source>
</evidence>
<organism evidence="2 3">
    <name type="scientific">Rubripirellula lacrimiformis</name>
    <dbReference type="NCBI Taxonomy" id="1930273"/>
    <lineage>
        <taxon>Bacteria</taxon>
        <taxon>Pseudomonadati</taxon>
        <taxon>Planctomycetota</taxon>
        <taxon>Planctomycetia</taxon>
        <taxon>Pirellulales</taxon>
        <taxon>Pirellulaceae</taxon>
        <taxon>Rubripirellula</taxon>
    </lineage>
</organism>
<protein>
    <submittedName>
        <fullName evidence="2">Uncharacterized protein</fullName>
    </submittedName>
</protein>
<feature type="region of interest" description="Disordered" evidence="1">
    <location>
        <begin position="103"/>
        <end position="123"/>
    </location>
</feature>
<dbReference type="OrthoDB" id="288935at2"/>
<dbReference type="AlphaFoldDB" id="A0A517N7N7"/>
<sequence length="280" mass="29978">MATASPRSRRIQSSSLAFLAWGTALAISTSSVAWGQVSDANRDSAPPLRIQRLDSPATSLGEILRQESNSLDRLPATEQPREIESPTTEALLGGGAAATISDSLDRSTLGADDDNDTAETKDDVRTSGFIKQLQKPLTQIRLMSTESHGRVPQDQAAEEAFAEYHGTAELVTSTGASIPLPNRYPVAFCHGPLYFQQPNLERCGNGCGYLQNAISGLQLMGNTLLLPYHMTQTPPDCLVRSGPDCKTCQSLPLQLNPFPIDSHAALVELAAIGGFAFLLL</sequence>
<dbReference type="KEGG" id="rlc:K227x_15370"/>
<dbReference type="Proteomes" id="UP000318538">
    <property type="component" value="Chromosome"/>
</dbReference>
<name>A0A517N7N7_9BACT</name>
<gene>
    <name evidence="2" type="ORF">K227x_15370</name>
</gene>